<dbReference type="Proteomes" id="UP001156666">
    <property type="component" value="Unassembled WGS sequence"/>
</dbReference>
<comment type="caution">
    <text evidence="1">The sequence shown here is derived from an EMBL/GenBank/DDBJ whole genome shotgun (WGS) entry which is preliminary data.</text>
</comment>
<proteinExistence type="predicted"/>
<keyword evidence="2" id="KW-1185">Reference proteome</keyword>
<gene>
    <name evidence="1" type="ORF">GCM10007940_04810</name>
</gene>
<dbReference type="RefSeq" id="WP_235294555.1">
    <property type="nucleotide sequence ID" value="NZ_BSOH01000001.1"/>
</dbReference>
<accession>A0AA37WBX5</accession>
<name>A0AA37WBX5_9BACT</name>
<dbReference type="EMBL" id="BSOH01000001">
    <property type="protein sequence ID" value="GLR15866.1"/>
    <property type="molecule type" value="Genomic_DNA"/>
</dbReference>
<sequence>MKTIALSFSAFYVLIHFASCNKDLGFFEKEYPGVESELWEYYEEFEFQAEKRGLTLDLSNLKVNGEISEIEEPGVAGSCQYGSAINNHITIDKTFWDRSSNLNKEFVVFHELGHCVLFRGHDESQNSNGLCLSIMRSGIGTCIDAYSDANRESYLNELFVDLD</sequence>
<reference evidence="1" key="2">
    <citation type="submission" date="2023-01" db="EMBL/GenBank/DDBJ databases">
        <title>Draft genome sequence of Portibacter lacus strain NBRC 108769.</title>
        <authorList>
            <person name="Sun Q."/>
            <person name="Mori K."/>
        </authorList>
    </citation>
    <scope>NUCLEOTIDE SEQUENCE</scope>
    <source>
        <strain evidence="1">NBRC 108769</strain>
    </source>
</reference>
<organism evidence="1 2">
    <name type="scientific">Portibacter lacus</name>
    <dbReference type="NCBI Taxonomy" id="1099794"/>
    <lineage>
        <taxon>Bacteria</taxon>
        <taxon>Pseudomonadati</taxon>
        <taxon>Bacteroidota</taxon>
        <taxon>Saprospiria</taxon>
        <taxon>Saprospirales</taxon>
        <taxon>Haliscomenobacteraceae</taxon>
        <taxon>Portibacter</taxon>
    </lineage>
</organism>
<evidence type="ECO:0000313" key="1">
    <source>
        <dbReference type="EMBL" id="GLR15866.1"/>
    </source>
</evidence>
<reference evidence="1" key="1">
    <citation type="journal article" date="2014" name="Int. J. Syst. Evol. Microbiol.">
        <title>Complete genome sequence of Corynebacterium casei LMG S-19264T (=DSM 44701T), isolated from a smear-ripened cheese.</title>
        <authorList>
            <consortium name="US DOE Joint Genome Institute (JGI-PGF)"/>
            <person name="Walter F."/>
            <person name="Albersmeier A."/>
            <person name="Kalinowski J."/>
            <person name="Ruckert C."/>
        </authorList>
    </citation>
    <scope>NUCLEOTIDE SEQUENCE</scope>
    <source>
        <strain evidence="1">NBRC 108769</strain>
    </source>
</reference>
<dbReference type="AlphaFoldDB" id="A0AA37WBX5"/>
<evidence type="ECO:0000313" key="2">
    <source>
        <dbReference type="Proteomes" id="UP001156666"/>
    </source>
</evidence>
<protein>
    <submittedName>
        <fullName evidence="1">Uncharacterized protein</fullName>
    </submittedName>
</protein>